<name>A0A923KIS0_9FLAO</name>
<dbReference type="SMART" id="SM00282">
    <property type="entry name" value="LamG"/>
    <property type="match status" value="1"/>
</dbReference>
<dbReference type="InterPro" id="IPR006558">
    <property type="entry name" value="LamG-like"/>
</dbReference>
<dbReference type="InterPro" id="IPR003410">
    <property type="entry name" value="HYR_dom"/>
</dbReference>
<evidence type="ECO:0000256" key="1">
    <source>
        <dbReference type="ARBA" id="ARBA00022729"/>
    </source>
</evidence>
<reference evidence="5" key="1">
    <citation type="submission" date="2020-08" db="EMBL/GenBank/DDBJ databases">
        <title>Hyunsoonleella sp. strain SJ7 genome sequencing and assembly.</title>
        <authorList>
            <person name="Kim I."/>
        </authorList>
    </citation>
    <scope>NUCLEOTIDE SEQUENCE</scope>
    <source>
        <strain evidence="5">SJ7</strain>
    </source>
</reference>
<keyword evidence="3" id="KW-1015">Disulfide bond</keyword>
<dbReference type="GO" id="GO:0005975">
    <property type="term" value="P:carbohydrate metabolic process"/>
    <property type="evidence" value="ECO:0007669"/>
    <property type="project" value="UniProtKB-ARBA"/>
</dbReference>
<gene>
    <name evidence="5" type="ORF">H7U19_11825</name>
</gene>
<keyword evidence="1" id="KW-0732">Signal</keyword>
<dbReference type="InterPro" id="IPR044023">
    <property type="entry name" value="Ig_7"/>
</dbReference>
<dbReference type="InterPro" id="IPR013517">
    <property type="entry name" value="FG-GAP"/>
</dbReference>
<feature type="domain" description="HYR" evidence="4">
    <location>
        <begin position="2537"/>
        <end position="2625"/>
    </location>
</feature>
<dbReference type="InterPro" id="IPR013320">
    <property type="entry name" value="ConA-like_dom_sf"/>
</dbReference>
<dbReference type="SUPFAM" id="SSF49899">
    <property type="entry name" value="Concanavalin A-like lectins/glucanases"/>
    <property type="match status" value="2"/>
</dbReference>
<proteinExistence type="predicted"/>
<dbReference type="InterPro" id="IPR001791">
    <property type="entry name" value="Laminin_G"/>
</dbReference>
<evidence type="ECO:0000313" key="6">
    <source>
        <dbReference type="Proteomes" id="UP000656244"/>
    </source>
</evidence>
<dbReference type="CDD" id="cd00110">
    <property type="entry name" value="LamG"/>
    <property type="match status" value="1"/>
</dbReference>
<dbReference type="NCBIfam" id="TIGR03803">
    <property type="entry name" value="Gloeo_Verruco"/>
    <property type="match status" value="5"/>
</dbReference>
<dbReference type="PANTHER" id="PTHR44103:SF1">
    <property type="entry name" value="PROPROTEIN CONVERTASE P"/>
    <property type="match status" value="1"/>
</dbReference>
<dbReference type="RefSeq" id="WP_186562648.1">
    <property type="nucleotide sequence ID" value="NZ_JACNMF010000004.1"/>
</dbReference>
<dbReference type="SMART" id="SM00560">
    <property type="entry name" value="LamGL"/>
    <property type="match status" value="1"/>
</dbReference>
<dbReference type="Pfam" id="PF13517">
    <property type="entry name" value="FG-GAP_3"/>
    <property type="match status" value="4"/>
</dbReference>
<dbReference type="Pfam" id="PF02494">
    <property type="entry name" value="HYR"/>
    <property type="match status" value="1"/>
</dbReference>
<dbReference type="Pfam" id="PF11617">
    <property type="entry name" value="Cu-binding_MopE"/>
    <property type="match status" value="17"/>
</dbReference>
<dbReference type="InterPro" id="IPR021655">
    <property type="entry name" value="Put_metal-bd"/>
</dbReference>
<dbReference type="InterPro" id="IPR028994">
    <property type="entry name" value="Integrin_alpha_N"/>
</dbReference>
<dbReference type="Gene3D" id="2.130.10.130">
    <property type="entry name" value="Integrin alpha, N-terminal"/>
    <property type="match status" value="3"/>
</dbReference>
<evidence type="ECO:0000256" key="2">
    <source>
        <dbReference type="ARBA" id="ARBA00022737"/>
    </source>
</evidence>
<accession>A0A923KIS0</accession>
<dbReference type="Gene3D" id="2.60.120.200">
    <property type="match status" value="2"/>
</dbReference>
<sequence length="4693" mass="494764">MRDHYLKHLTTLLVFLFSVISLNAQIAFEEVLPSVQENFHDVYNGSIAFADVDGDNDLDVLVTGVNSTGTRIAELHINDGSGGYTLVGGTPFEGVQNSDVAFADVDGDSDQDVLISGLNSSGLGSTKLYVNDGSGGFTEVVGTPFANVQSASIAFADVDADSDQDVLIMGNDNSDQRVTTLYTNDGSGGFTEVTASFDSVRNGELAFADIDGDTDQDVFITGINSSNQPTSKLYTNNGSGVYTEVTGTPFDAVQDSSIAFADVDGDNDQDILLTGINSSSSRISKLYTNNGSGSFTEVVGTPFEGLVGGLTVFADIDGDNDQDVVINGYGVSNQYITKLYANNGSGVYTEVVSTPFVATQSTAIAFADIDDDNDLDVLISGRDSANQYITTLYINDGAGGYVVASEFLFEDVNNGSIAFADIDGDNDQDVLITGYNGSTGVSKLYANNGSGVFTEVVGTPFESVYASSVAFADVDGDNDQDVLITGYAGIGSGRISKLYTNNGSGVYTEVTGTPFDAVQDSSIAFADIDGDNDQDILLTGLNGSGSRISKLYTNNGFGVFSEVVGTPFVDVQFSSVAFADIDGDNDQDVLITGYTGIVSRGISILYTNNGSGVYTGVTGTPFDAVHQGSIAFADVDGDNDQDILLTGLNGSGSRISKLYTNNGFGVFSEVVGTPFEVVYRSSVAFADIDGDNDQDILITGNNGSGGISKLYTNNGSGVFTEIIGTPFEGVQSSSIAFADIDGDNDQDVLITGYNNGFTGVSKLYFNNTIPITPDQATLPDITAQCESTPTAPTANSGTITATPDVAFPIATQGTTVVTWDYGGGATQTQNVIIDDTTAPSLTCDPVMADADSGACEATLTINPPIVTDNCNYGNALDFDGVDDSVTMSPTGMANTIEFWMHTDIPIDGNTQTMLISSFNNSNANYIIANNFSSSFTGETISLNVGFSGSIRTNVPLSSGWNHIAITSNGSMYSKIYLNGVEAASTIFGTPSVFNLSTMMMGIAPSQTAFYDGKLDEFRVWDYSRSQEGIQAQMNNEITVQPGLIAYYNFNEGTALQDNSTETIISDASVNGADGTLNNFALVGCESNFVAGFNGITVTNDITGTCDASGTYPVGDTDIIWTATDANGNTNTCTQTVTVEDTENPIVSVQNIGVTLDASGQANITPQSIDNGSTDNCGVASLILDKSSFDCNDIDTGENNYALDFDGADDYVVAPHNVSTTLNSFTVEAWISTTQSSPYARIITKPVNGGQNYSLLLNNGKPHIRYDEAAGTGKHVEGTVSINDGQWHHLAGVYYSITNTLELFVDGISVGTTITSGTPVTGNEGLFIGRFSSLYDGYFNGKIDEVRVWNVNRSDSQINEFMNKSLVGDELGLVAYFDFNEGTSTVANDKSDNANNGTLTNMDEATDWASDAPNIINGIPVVLTVTDVNGNQSTATASVTVVEPADADGDGYKICDGDCDDTNANVYPGAQEVSDGLDNDCNGQIDDNTCELIGVSVTTTNATCADTEDGGAQIEITFYGAPVAIEGNLGGPDWFPLGTPTSNPFVLPVNVMAGTYTVTVREANNNSCEESFEFTVGVNSNPPDMDGDGYTVCDGDCDDNDAAINPGAAEVCDGVDNNCDGSIDESGGQLWYVDNDGDGFGDANDAGVLSCFQLPGTSDNNSDCDDSLDNVYPGAQEVCDGIDNNCDGNGSIDEGFDMDQDGFTTCAGDCDDTDDTVFPGSREINCDGVDNDCNPSTPDNQNPAVVDVSVTTEVGIGPVMSLDFSTDFINGTDFDFNAIGTGVSDPGGMIWQFSNMDPSTYGGLWWNFFEIKNPRHSSQPETGFMQFTNYNPATGIAVWTSTAPMTWTTPGFPQQSVNTQFRMQLQPLGATGASPLAPGALGNTVANTVFASDISMNTVPSSFPVMDVKAQGDFQAWFAFEVAGTNQPLATFYDNANTPPNSEFRTSVSSRFSKADPKCVNPGSVLAMSATADASNPAPFVYTYNGVSNTTGIFPSIGAGTYNWSVTASDGCLTEGMHTVNPPNTNNTTPIPDVANLPDITAECEVTSLTPPTATGECGNSVTGSHDATLPITTQGTTVVTWTYDAGNGYTATQTQNVVIGPSFNLWGMTRSGGITANAGGIFEYDIETEILTHHYYFDSANNNGFNPQEDLLPASNGKLYGTTDAGGANNLGTLFEFDPISHLFTKKIDFDGTNGSNANGSLIQLADGKIYGTTRGGGNLNKGVIFVYDPVTNILTKLFDFGGLNGELPFGNFVHYRNGVLLGLAFNGGSQGMGVLFRFDTNNNSYTKLIDFTGTNGAYPRGSLIKANNGKFYGTTQGGGLNNKGTIFEFDPMSGFTKKADFDGTNTGSDPWGDLIQAPNGKFYGTNLLGGANNKGVIYVYDGVSAIGKLIDFNGINGESPRGNLVAIDNRTILGMTLSGGTSSMGNLFELDLTTNTLTNKVNFAGGATGAIPISGLIKVNSAPEIILDLAQLPDVESECEVTALTPPTATGNCGEIITITHDADLPITSQGTTVVTWTYDDGNGNTATQTQNVVIADVTPPTINCGSPVMLSVDSGQCSATIFDDSYDIIGTDNCDGATTVNDYTSTSTLNGATFNLGETLVEWTVTDAVGNTVSCTQSITVEDDEAPLASCQDIAVQLDANGEATITPEDIDNGSSDNCGIQLITIDINAFDCNDSGTIAPVTLTVKDDAGNETTCTANVTVSPPADQDGDGFTICDGDCNDNDPLINPTTVWYADVDGDGYGDPNTSEVACVPTLTNATSDNSDCNDTDASINPSATEICDGIDNNCDGNIDEGVTTTYYADADGDSYGDPNTSMEACSLPAGYVLDNTDCDDTNASVNPVAQEVCDGIDNDCDGLIDDNDDSVTGQSVWYADTDGDSYGDPNSSTLSCIQPLGFVADNSDCDDTDINIFAVLDDPIISGETTICDGDTASLMATNTGGTTSWYSDSGGTALISTGTSFVTPALTADTTYYVREVAGGTCSSNLVSITVQVNPLPVVTFTAPDDICINADLLTGLGGGLPTGGVYSGPGVTDDGNGMTYTFDPAVAGAGTASISYTIGNSLYLVLRNTSSGISNALFKYSDNYITQVALPSDYIMEEHTDIKVFNNELYVVLRNSSSNGVLFKFDGTAFTQVTLPVGLRVSRYFDFEMYNGEFYMVLEDNSGDYFYKYDGSTFTQIPLPGSLKNGGGSRFVKYNSQIFNNELFLVLEDGSNGIYGALYKYNGSSFTEIMLPSGLRMAPRDHEMEVFGGELFVVLEDGSNGIYGALYKYDGTSFTQITLPSGMRMGDYYPSEQDNGELFVVLEDGSNGIYGALYKYDGSAFSSITLPSGFRMANNYDMAVVENDLIVILENGLGGIYGSPYKYDGTALTNISLPSGFRVQRDFKMQYFGTSCFNFVNDEIEVFDSPTITATASATEICEGESVTLTSDGAISYIWDNNVTDGQAFVPTETTTYTVIGTDANGCENTAEVTITVNPLPAPVISGPTDYCIEAGVTLDAGPGFASYLWSPGGETTQTISALEGSYTVTVTNDFGCSATSDSFDVIDSDSEAPILESVTPDTGAYCLLGNSFVWTVDASDENLFSLEVDHSLEGTVPEFTVYASASDPYGGNEADFTALGAVVTYDDVLQQWTIDFGETVTDLFIANGGITLYAVLKDCAGNELGSMSPTTPENTFAYTFDNDNEAPVLEAVTPDTGAYCLLGNSFVWTVDASDANLYSLEIDHSLEGTLPEFTVYASSSDPYGGNEADFTALGALVTYDEVLQQWTIDFGETVTDLFIANGGITLYAVLKDCAGNELGSMSPTTPENTFVYTFDNDNEAPLLEAVTPNTGINCLADNNFIWTVDASDANLYSLEVDHSLEGTIPEFTVYASASDPYGGNEADFTALGALVTYDDVLQQWTIDFGETVTDLFKTNGGITLYAVLKDCAGNELGSMSPATPENTFTYTFPVPPIVEISGSSEYCEGAGGVTLDAGAGFGSYLWSPGGQTTQTISGALAGVYSVTVTDAVSGCSATSSEFTVIENALPFVSFTAPADLCLTDGVQVSLGGGSPMGGTYSGAGVTDDGNGETYSFDPVAAGEGTHNITYTYEDSNGCTNLATDDIEVIDCFICPQFTGLGSPTNIFTYCEGQQDPFNSFFIDSDVVDVEFRLFTNPTTDPYTGGTVLGTPITPILSPLRAKVELDGIGPGTYYVYAILDEDDPDLTDPLCRPFEFFELRVRPLMTWYADTDGDSYGDPNNSIEDCDQPSGFVADSSDCDDTDASVNTPQLYYVDFDGDGYGSTAEEFICSSTPPAGYADNNTDCNDTDASVNTEQLYYVDFDGDGFGSTAEEFICSSTAPAGYADNNTDCNDTDASVNTPQLYYVDFDGDGYGSTAEEFICSSTPPAGYADNNTDCDDTDASVNTPQLYYVDFDGDGFGSTAEEFICSSTAPAGYADNNTDCDDTDASVNTPQLYYVDFDGDGFGSTAEEFICSSNVPAGYADNNTDCDDTDASVNTPQLYYVDFDGDGFGSTAEEFICSSTAPAGYADNNTDCDDTDASVNTPQLYYVDFDGDGFGSTAEEFICSSTAPAGYADNNTDCDDNDASVNTPQLYYVDFDGDGFGSTAEEFICSSTVPAGYADNNTDCDDTDASVNTPQLYYVDFDGDGFGSTAEEFICSSTAPAGYADNNTDCDDTDASVNTPQLYYVDFDGDGFGST</sequence>
<dbReference type="PANTHER" id="PTHR44103">
    <property type="entry name" value="PROPROTEIN CONVERTASE P"/>
    <property type="match status" value="1"/>
</dbReference>
<evidence type="ECO:0000259" key="4">
    <source>
        <dbReference type="PROSITE" id="PS50825"/>
    </source>
</evidence>
<keyword evidence="6" id="KW-1185">Reference proteome</keyword>
<evidence type="ECO:0000313" key="5">
    <source>
        <dbReference type="EMBL" id="MBC3759099.1"/>
    </source>
</evidence>
<dbReference type="Proteomes" id="UP000656244">
    <property type="component" value="Unassembled WGS sequence"/>
</dbReference>
<dbReference type="Gene3D" id="2.60.40.10">
    <property type="entry name" value="Immunoglobulins"/>
    <property type="match status" value="2"/>
</dbReference>
<dbReference type="GO" id="GO:0004553">
    <property type="term" value="F:hydrolase activity, hydrolyzing O-glycosyl compounds"/>
    <property type="evidence" value="ECO:0007669"/>
    <property type="project" value="UniProtKB-ARBA"/>
</dbReference>
<organism evidence="5 6">
    <name type="scientific">Hyunsoonleella aquatilis</name>
    <dbReference type="NCBI Taxonomy" id="2762758"/>
    <lineage>
        <taxon>Bacteria</taxon>
        <taxon>Pseudomonadati</taxon>
        <taxon>Bacteroidota</taxon>
        <taxon>Flavobacteriia</taxon>
        <taxon>Flavobacteriales</taxon>
        <taxon>Flavobacteriaceae</taxon>
    </lineage>
</organism>
<feature type="non-terminal residue" evidence="5">
    <location>
        <position position="4693"/>
    </location>
</feature>
<protein>
    <submittedName>
        <fullName evidence="5">VCBS repeat-containing protein</fullName>
    </submittedName>
</protein>
<keyword evidence="2" id="KW-0677">Repeat</keyword>
<comment type="caution">
    <text evidence="5">The sequence shown here is derived from an EMBL/GenBank/DDBJ whole genome shotgun (WGS) entry which is preliminary data.</text>
</comment>
<dbReference type="PROSITE" id="PS50825">
    <property type="entry name" value="HYR"/>
    <property type="match status" value="1"/>
</dbReference>
<dbReference type="InterPro" id="IPR022519">
    <property type="entry name" value="Gloeo/Verruco_rpt"/>
</dbReference>
<dbReference type="InterPro" id="IPR013783">
    <property type="entry name" value="Ig-like_fold"/>
</dbReference>
<dbReference type="Pfam" id="PF19081">
    <property type="entry name" value="Ig_7"/>
    <property type="match status" value="1"/>
</dbReference>
<evidence type="ECO:0000256" key="3">
    <source>
        <dbReference type="ARBA" id="ARBA00023157"/>
    </source>
</evidence>
<dbReference type="EMBL" id="JACNMF010000004">
    <property type="protein sequence ID" value="MBC3759099.1"/>
    <property type="molecule type" value="Genomic_DNA"/>
</dbReference>
<dbReference type="Pfam" id="PF13385">
    <property type="entry name" value="Laminin_G_3"/>
    <property type="match status" value="2"/>
</dbReference>
<dbReference type="SUPFAM" id="SSF89372">
    <property type="entry name" value="Fucose-specific lectin"/>
    <property type="match status" value="1"/>
</dbReference>
<dbReference type="SUPFAM" id="SSF69318">
    <property type="entry name" value="Integrin alpha N-terminal domain"/>
    <property type="match status" value="3"/>
</dbReference>